<evidence type="ECO:0000256" key="3">
    <source>
        <dbReference type="ARBA" id="ARBA00022692"/>
    </source>
</evidence>
<evidence type="ECO:0000256" key="4">
    <source>
        <dbReference type="ARBA" id="ARBA00022989"/>
    </source>
</evidence>
<evidence type="ECO:0000313" key="11">
    <source>
        <dbReference type="Proteomes" id="UP000827721"/>
    </source>
</evidence>
<evidence type="ECO:0000259" key="9">
    <source>
        <dbReference type="Pfam" id="PF02096"/>
    </source>
</evidence>
<dbReference type="InterPro" id="IPR047196">
    <property type="entry name" value="YidC_ALB_C"/>
</dbReference>
<keyword evidence="5 8" id="KW-0472">Membrane</keyword>
<keyword evidence="11" id="KW-1185">Reference proteome</keyword>
<comment type="subcellular location">
    <subcellularLocation>
        <location evidence="1 6">Membrane</location>
        <topology evidence="1 6">Multi-pass membrane protein</topology>
    </subcellularLocation>
</comment>
<evidence type="ECO:0000256" key="7">
    <source>
        <dbReference type="SAM" id="MobiDB-lite"/>
    </source>
</evidence>
<feature type="transmembrane region" description="Helical" evidence="8">
    <location>
        <begin position="262"/>
        <end position="281"/>
    </location>
</feature>
<dbReference type="NCBIfam" id="TIGR03592">
    <property type="entry name" value="yidC_oxa1_cterm"/>
    <property type="match status" value="1"/>
</dbReference>
<accession>A0ABQ8GZT6</accession>
<feature type="compositionally biased region" description="Basic and acidic residues" evidence="7">
    <location>
        <begin position="559"/>
        <end position="570"/>
    </location>
</feature>
<feature type="region of interest" description="Disordered" evidence="7">
    <location>
        <begin position="436"/>
        <end position="570"/>
    </location>
</feature>
<feature type="transmembrane region" description="Helical" evidence="8">
    <location>
        <begin position="301"/>
        <end position="322"/>
    </location>
</feature>
<gene>
    <name evidence="10" type="ORF">JRO89_XSUnG0057300</name>
</gene>
<dbReference type="CDD" id="cd20070">
    <property type="entry name" value="5TM_YidC_Alb3"/>
    <property type="match status" value="1"/>
</dbReference>
<sequence length="570" mass="62782">MAASLSLQPNLVLSPFPHRTVTQNPIFHRTQFSHNKPFLRGSLSVAKLGFRPDPETADGVLRELLGRAESLLYTIADAAVSSSETVATTKQNSDWLSGITNGMETVLKVLKDGLSTLHVPYAYGFAIILLTVLVKAATFPLTKKQVESAMAMRSLTPQIKAIQERYAGDQERIQLETARLYKLAGINPLAGCLPTLATIPVWIGLYRALSNVADEGLLSEGFFWIPSLAGPTTVAARQSGSGISWLFPFVDGHPPLGWSDTLAYLVLPLLLVVSQYISVQIMQSSQSNDPNLKSSQAITKFLPLMIGYFALSVPSGLSLYWFTNNILSTAQQVWLQKLGNAKNPMSQLSDIMKEDQLEIKKSVSELKSTELKSIKKEASQAEKLTAEGLRPGERLIVNSRHFIVLGNFPAVYDSNLLIYFRFKQLKEQEARKRQQIEEEKRKAAEAAARGSEVTNEGHETEVSILERENGAGANLVDNKNGKPQSFTGQDTSNFGVVNGGPSSQEFKEDTNSIPVYRMENSEASDDYEVDGRDEQKPYENLEKEAVELHTTSVTSDNKVSGEDTHQAGRE</sequence>
<feature type="compositionally biased region" description="Polar residues" evidence="7">
    <location>
        <begin position="549"/>
        <end position="558"/>
    </location>
</feature>
<feature type="compositionally biased region" description="Polar residues" evidence="7">
    <location>
        <begin position="481"/>
        <end position="504"/>
    </location>
</feature>
<dbReference type="InterPro" id="IPR028055">
    <property type="entry name" value="YidC/Oxa/ALB_C"/>
</dbReference>
<protein>
    <recommendedName>
        <fullName evidence="9">Membrane insertase YidC/Oxa/ALB C-terminal domain-containing protein</fullName>
    </recommendedName>
</protein>
<dbReference type="Pfam" id="PF02096">
    <property type="entry name" value="60KD_IMP"/>
    <property type="match status" value="1"/>
</dbReference>
<feature type="transmembrane region" description="Helical" evidence="8">
    <location>
        <begin position="121"/>
        <end position="142"/>
    </location>
</feature>
<dbReference type="Proteomes" id="UP000827721">
    <property type="component" value="Unassembled WGS sequence"/>
</dbReference>
<evidence type="ECO:0000256" key="5">
    <source>
        <dbReference type="ARBA" id="ARBA00023136"/>
    </source>
</evidence>
<feature type="domain" description="Membrane insertase YidC/Oxa/ALB C-terminal" evidence="9">
    <location>
        <begin position="123"/>
        <end position="337"/>
    </location>
</feature>
<dbReference type="PANTHER" id="PTHR12428">
    <property type="entry name" value="OXA1"/>
    <property type="match status" value="1"/>
</dbReference>
<dbReference type="PANTHER" id="PTHR12428:SF14">
    <property type="entry name" value="ALBINO3-LIKE PROTEIN 1, CHLOROPLASTIC"/>
    <property type="match status" value="1"/>
</dbReference>
<comment type="similarity">
    <text evidence="2">Belongs to the OXA1/ALB3/YidC (TC 2.A.9.2) family.</text>
</comment>
<keyword evidence="4 8" id="KW-1133">Transmembrane helix</keyword>
<evidence type="ECO:0000256" key="6">
    <source>
        <dbReference type="RuleBase" id="RU003945"/>
    </source>
</evidence>
<dbReference type="EMBL" id="JAFEMO010000105">
    <property type="protein sequence ID" value="KAH7526421.1"/>
    <property type="molecule type" value="Genomic_DNA"/>
</dbReference>
<dbReference type="InterPro" id="IPR001708">
    <property type="entry name" value="YidC/ALB3/OXA1/COX18"/>
</dbReference>
<keyword evidence="3 6" id="KW-0812">Transmembrane</keyword>
<comment type="caution">
    <text evidence="10">The sequence shown here is derived from an EMBL/GenBank/DDBJ whole genome shotgun (WGS) entry which is preliminary data.</text>
</comment>
<name>A0ABQ8GZT6_9ROSI</name>
<feature type="compositionally biased region" description="Basic and acidic residues" evidence="7">
    <location>
        <begin position="529"/>
        <end position="547"/>
    </location>
</feature>
<proteinExistence type="inferred from homology"/>
<feature type="compositionally biased region" description="Basic and acidic residues" evidence="7">
    <location>
        <begin position="455"/>
        <end position="469"/>
    </location>
</feature>
<evidence type="ECO:0000256" key="2">
    <source>
        <dbReference type="ARBA" id="ARBA00010583"/>
    </source>
</evidence>
<evidence type="ECO:0000313" key="10">
    <source>
        <dbReference type="EMBL" id="KAH7526421.1"/>
    </source>
</evidence>
<organism evidence="10 11">
    <name type="scientific">Xanthoceras sorbifolium</name>
    <dbReference type="NCBI Taxonomy" id="99658"/>
    <lineage>
        <taxon>Eukaryota</taxon>
        <taxon>Viridiplantae</taxon>
        <taxon>Streptophyta</taxon>
        <taxon>Embryophyta</taxon>
        <taxon>Tracheophyta</taxon>
        <taxon>Spermatophyta</taxon>
        <taxon>Magnoliopsida</taxon>
        <taxon>eudicotyledons</taxon>
        <taxon>Gunneridae</taxon>
        <taxon>Pentapetalae</taxon>
        <taxon>rosids</taxon>
        <taxon>malvids</taxon>
        <taxon>Sapindales</taxon>
        <taxon>Sapindaceae</taxon>
        <taxon>Xanthoceroideae</taxon>
        <taxon>Xanthoceras</taxon>
    </lineage>
</organism>
<evidence type="ECO:0000256" key="8">
    <source>
        <dbReference type="SAM" id="Phobius"/>
    </source>
</evidence>
<reference evidence="10 11" key="1">
    <citation type="submission" date="2021-02" db="EMBL/GenBank/DDBJ databases">
        <title>Plant Genome Project.</title>
        <authorList>
            <person name="Zhang R.-G."/>
        </authorList>
    </citation>
    <scope>NUCLEOTIDE SEQUENCE [LARGE SCALE GENOMIC DNA]</scope>
    <source>
        <tissue evidence="10">Leaves</tissue>
    </source>
</reference>
<feature type="transmembrane region" description="Helical" evidence="8">
    <location>
        <begin position="189"/>
        <end position="209"/>
    </location>
</feature>
<comment type="similarity">
    <text evidence="6">Belongs to the OXA1/ALB3/YidC family.</text>
</comment>
<evidence type="ECO:0000256" key="1">
    <source>
        <dbReference type="ARBA" id="ARBA00004141"/>
    </source>
</evidence>